<dbReference type="Pfam" id="PF01782">
    <property type="entry name" value="RimM"/>
    <property type="match status" value="1"/>
</dbReference>
<keyword evidence="3 5" id="KW-0698">rRNA processing</keyword>
<feature type="domain" description="Ribosome maturation factor RimM PRC barrel" evidence="7">
    <location>
        <begin position="97"/>
        <end position="165"/>
    </location>
</feature>
<dbReference type="InterPro" id="IPR011033">
    <property type="entry name" value="PRC_barrel-like_sf"/>
</dbReference>
<reference evidence="8 9" key="1">
    <citation type="submission" date="2020-06" db="EMBL/GenBank/DDBJ databases">
        <title>Sulfitobacter algicola sp. nov., isolated from green algae.</title>
        <authorList>
            <person name="Wang C."/>
        </authorList>
    </citation>
    <scope>NUCLEOTIDE SEQUENCE [LARGE SCALE GENOMIC DNA]</scope>
    <source>
        <strain evidence="8 9">1151</strain>
    </source>
</reference>
<keyword evidence="9" id="KW-1185">Reference proteome</keyword>
<evidence type="ECO:0000256" key="1">
    <source>
        <dbReference type="ARBA" id="ARBA00022490"/>
    </source>
</evidence>
<keyword evidence="2 5" id="KW-0690">Ribosome biogenesis</keyword>
<dbReference type="SUPFAM" id="SSF50447">
    <property type="entry name" value="Translation proteins"/>
    <property type="match status" value="1"/>
</dbReference>
<comment type="similarity">
    <text evidence="5">Belongs to the RimM family.</text>
</comment>
<dbReference type="NCBIfam" id="TIGR02273">
    <property type="entry name" value="16S_RimM"/>
    <property type="match status" value="1"/>
</dbReference>
<gene>
    <name evidence="5 8" type="primary">rimM</name>
    <name evidence="8" type="ORF">HRQ87_00415</name>
</gene>
<proteinExistence type="inferred from homology"/>
<evidence type="ECO:0000313" key="9">
    <source>
        <dbReference type="Proteomes" id="UP000777935"/>
    </source>
</evidence>
<evidence type="ECO:0000256" key="5">
    <source>
        <dbReference type="HAMAP-Rule" id="MF_00014"/>
    </source>
</evidence>
<dbReference type="RefSeq" id="WP_174134385.1">
    <property type="nucleotide sequence ID" value="NZ_JABUFE010000001.1"/>
</dbReference>
<sequence length="169" mass="18453">MTDLVCVGVIAGAYGVKGQVRLKSFCADPQAIFGYRLSDETGEKEFHITLSRPMKNGFVAQVKGLKNKEEADDLKGVKLYSNRDDLPDLDEDEYYHADLIGMDVLDTGGTILGQVKSVMNHGAADLIEVHGPGLKDTVLLPFTRDIIPTVDMATRRIIADPPEGFFPGN</sequence>
<comment type="subunit">
    <text evidence="5">Binds ribosomal protein uS19.</text>
</comment>
<evidence type="ECO:0000259" key="7">
    <source>
        <dbReference type="Pfam" id="PF24986"/>
    </source>
</evidence>
<accession>A0ABX2ISC2</accession>
<keyword evidence="4 5" id="KW-0143">Chaperone</keyword>
<dbReference type="HAMAP" id="MF_00014">
    <property type="entry name" value="Ribosome_mat_RimM"/>
    <property type="match status" value="1"/>
</dbReference>
<dbReference type="PANTHER" id="PTHR33692">
    <property type="entry name" value="RIBOSOME MATURATION FACTOR RIMM"/>
    <property type="match status" value="1"/>
</dbReference>
<comment type="function">
    <text evidence="5">An accessory protein needed during the final step in the assembly of 30S ribosomal subunit, possibly for assembly of the head region. Essential for efficient processing of 16S rRNA. May be needed both before and after RbfA during the maturation of 16S rRNA. It has affinity for free ribosomal 30S subunits but not for 70S ribosomes.</text>
</comment>
<protein>
    <recommendedName>
        <fullName evidence="5">Ribosome maturation factor RimM</fullName>
    </recommendedName>
</protein>
<organism evidence="8 9">
    <name type="scientific">Parasulfitobacter algicola</name>
    <dbReference type="NCBI Taxonomy" id="2614809"/>
    <lineage>
        <taxon>Bacteria</taxon>
        <taxon>Pseudomonadati</taxon>
        <taxon>Pseudomonadota</taxon>
        <taxon>Alphaproteobacteria</taxon>
        <taxon>Rhodobacterales</taxon>
        <taxon>Roseobacteraceae</taxon>
        <taxon>Parasulfitobacter</taxon>
    </lineage>
</organism>
<dbReference type="SUPFAM" id="SSF50346">
    <property type="entry name" value="PRC-barrel domain"/>
    <property type="match status" value="1"/>
</dbReference>
<feature type="domain" description="RimM N-terminal" evidence="6">
    <location>
        <begin position="6"/>
        <end position="85"/>
    </location>
</feature>
<evidence type="ECO:0000313" key="8">
    <source>
        <dbReference type="EMBL" id="NSX53259.1"/>
    </source>
</evidence>
<comment type="caution">
    <text evidence="8">The sequence shown here is derived from an EMBL/GenBank/DDBJ whole genome shotgun (WGS) entry which is preliminary data.</text>
</comment>
<dbReference type="InterPro" id="IPR056792">
    <property type="entry name" value="PRC_RimM"/>
</dbReference>
<comment type="domain">
    <text evidence="5">The PRC barrel domain binds ribosomal protein uS19.</text>
</comment>
<keyword evidence="1 5" id="KW-0963">Cytoplasm</keyword>
<evidence type="ECO:0000256" key="2">
    <source>
        <dbReference type="ARBA" id="ARBA00022517"/>
    </source>
</evidence>
<dbReference type="InterPro" id="IPR011961">
    <property type="entry name" value="RimM"/>
</dbReference>
<evidence type="ECO:0000256" key="3">
    <source>
        <dbReference type="ARBA" id="ARBA00022552"/>
    </source>
</evidence>
<name>A0ABX2ISC2_9RHOB</name>
<evidence type="ECO:0000256" key="4">
    <source>
        <dbReference type="ARBA" id="ARBA00023186"/>
    </source>
</evidence>
<dbReference type="Proteomes" id="UP000777935">
    <property type="component" value="Unassembled WGS sequence"/>
</dbReference>
<dbReference type="Pfam" id="PF24986">
    <property type="entry name" value="PRC_RimM"/>
    <property type="match status" value="1"/>
</dbReference>
<dbReference type="Gene3D" id="2.30.30.240">
    <property type="entry name" value="PRC-barrel domain"/>
    <property type="match status" value="1"/>
</dbReference>
<evidence type="ECO:0000259" key="6">
    <source>
        <dbReference type="Pfam" id="PF01782"/>
    </source>
</evidence>
<comment type="subcellular location">
    <subcellularLocation>
        <location evidence="5">Cytoplasm</location>
    </subcellularLocation>
</comment>
<dbReference type="InterPro" id="IPR009000">
    <property type="entry name" value="Transl_B-barrel_sf"/>
</dbReference>
<dbReference type="PANTHER" id="PTHR33692:SF1">
    <property type="entry name" value="RIBOSOME MATURATION FACTOR RIMM"/>
    <property type="match status" value="1"/>
</dbReference>
<dbReference type="Gene3D" id="2.40.30.60">
    <property type="entry name" value="RimM"/>
    <property type="match status" value="1"/>
</dbReference>
<dbReference type="EMBL" id="JABUFE010000001">
    <property type="protein sequence ID" value="NSX53259.1"/>
    <property type="molecule type" value="Genomic_DNA"/>
</dbReference>
<dbReference type="InterPro" id="IPR002676">
    <property type="entry name" value="RimM_N"/>
</dbReference>
<dbReference type="InterPro" id="IPR036976">
    <property type="entry name" value="RimM_N_sf"/>
</dbReference>